<comment type="caution">
    <text evidence="4">The sequence shown here is derived from an EMBL/GenBank/DDBJ whole genome shotgun (WGS) entry which is preliminary data.</text>
</comment>
<dbReference type="GO" id="GO:0008483">
    <property type="term" value="F:transaminase activity"/>
    <property type="evidence" value="ECO:0007669"/>
    <property type="project" value="UniProtKB-KW"/>
</dbReference>
<dbReference type="GO" id="GO:0030170">
    <property type="term" value="F:pyridoxal phosphate binding"/>
    <property type="evidence" value="ECO:0007669"/>
    <property type="project" value="TreeGrafter"/>
</dbReference>
<reference evidence="4 5" key="1">
    <citation type="journal article" date="1992" name="Lakartidningen">
        <title>[Penicillin V and not amoxicillin is the first choice preparation in acute otitis].</title>
        <authorList>
            <person name="Kamme C."/>
            <person name="Lundgren K."/>
            <person name="Prellner K."/>
        </authorList>
    </citation>
    <scope>NUCLEOTIDE SEQUENCE [LARGE SCALE GENOMIC DNA]</scope>
    <source>
        <strain evidence="4 5">PC4580III</strain>
    </source>
</reference>
<keyword evidence="4" id="KW-0032">Aminotransferase</keyword>
<dbReference type="RefSeq" id="WP_147770793.1">
    <property type="nucleotide sequence ID" value="NZ_SAYB01000003.1"/>
</dbReference>
<feature type="active site" description="Proton acceptor" evidence="1">
    <location>
        <position position="190"/>
    </location>
</feature>
<evidence type="ECO:0000313" key="5">
    <source>
        <dbReference type="Proteomes" id="UP000322814"/>
    </source>
</evidence>
<protein>
    <submittedName>
        <fullName evidence="4">DegT/DnrJ/EryC1/StrS family aminotransferase</fullName>
    </submittedName>
</protein>
<dbReference type="InterPro" id="IPR015422">
    <property type="entry name" value="PyrdxlP-dep_Trfase_small"/>
</dbReference>
<dbReference type="InterPro" id="IPR015424">
    <property type="entry name" value="PyrdxlP-dep_Trfase"/>
</dbReference>
<dbReference type="Pfam" id="PF01041">
    <property type="entry name" value="DegT_DnrJ_EryC1"/>
    <property type="match status" value="1"/>
</dbReference>
<dbReference type="InterPro" id="IPR000653">
    <property type="entry name" value="DegT/StrS_aminotransferase"/>
</dbReference>
<sequence>MKYMNLYRGYEKRKESIDKKIASIIERSQFIFGEELEELESELAKYTGTKYSVGVSSGHVGLVLSLLALGFKAGENHSNKEVIVPAMTFFSTAEAPSFLGMKVVVCDIDKYFNIDVKKLESLINKNTVAIIPVNLFGQCANYDIILDIAKKNNIFVIEDACQSFGASYKNIKSCSGKLGDIAVTSFFPAKPLGCFGDGGMVFTNNEEYYKNLKQLRHHGDEGGMIHVKLGTTGRLDNLQAGILLEKFKCFEEDMNHRREAAKYYNEKLKDIVKVPEVAEYTKSVHAQYVIQVKENRDEIRKKLSELEIPTALYYPHPIHLAPVLIEKLGYKEGDMPKSEYVSKHNIALPIDNDILKEEQDKVIDALKKVLK</sequence>
<gene>
    <name evidence="4" type="ORF">EPJ78_05530</name>
</gene>
<dbReference type="Proteomes" id="UP000322814">
    <property type="component" value="Unassembled WGS sequence"/>
</dbReference>
<dbReference type="GO" id="GO:0000271">
    <property type="term" value="P:polysaccharide biosynthetic process"/>
    <property type="evidence" value="ECO:0007669"/>
    <property type="project" value="TreeGrafter"/>
</dbReference>
<name>A0A5C8EPP0_9SPIR</name>
<proteinExistence type="inferred from homology"/>
<evidence type="ECO:0000256" key="3">
    <source>
        <dbReference type="RuleBase" id="RU004508"/>
    </source>
</evidence>
<feature type="modified residue" description="N6-(pyridoxal phosphate)lysine" evidence="2">
    <location>
        <position position="190"/>
    </location>
</feature>
<dbReference type="InterPro" id="IPR015421">
    <property type="entry name" value="PyrdxlP-dep_Trfase_major"/>
</dbReference>
<evidence type="ECO:0000313" key="4">
    <source>
        <dbReference type="EMBL" id="TXJ38160.1"/>
    </source>
</evidence>
<dbReference type="PIRSF" id="PIRSF000390">
    <property type="entry name" value="PLP_StrS"/>
    <property type="match status" value="1"/>
</dbReference>
<dbReference type="Gene3D" id="3.90.1150.10">
    <property type="entry name" value="Aspartate Aminotransferase, domain 1"/>
    <property type="match status" value="1"/>
</dbReference>
<dbReference type="SUPFAM" id="SSF53383">
    <property type="entry name" value="PLP-dependent transferases"/>
    <property type="match status" value="1"/>
</dbReference>
<accession>A0A5C8EPP0</accession>
<organism evidence="4 5">
    <name type="scientific">Brachyspira aalborgi</name>
    <dbReference type="NCBI Taxonomy" id="29522"/>
    <lineage>
        <taxon>Bacteria</taxon>
        <taxon>Pseudomonadati</taxon>
        <taxon>Spirochaetota</taxon>
        <taxon>Spirochaetia</taxon>
        <taxon>Brachyspirales</taxon>
        <taxon>Brachyspiraceae</taxon>
        <taxon>Brachyspira</taxon>
    </lineage>
</organism>
<dbReference type="Gene3D" id="3.40.640.10">
    <property type="entry name" value="Type I PLP-dependent aspartate aminotransferase-like (Major domain)"/>
    <property type="match status" value="1"/>
</dbReference>
<dbReference type="AlphaFoldDB" id="A0A5C8EPP0"/>
<evidence type="ECO:0000256" key="1">
    <source>
        <dbReference type="PIRSR" id="PIRSR000390-1"/>
    </source>
</evidence>
<dbReference type="CDD" id="cd00616">
    <property type="entry name" value="AHBA_syn"/>
    <property type="match status" value="1"/>
</dbReference>
<keyword evidence="4" id="KW-0808">Transferase</keyword>
<keyword evidence="2 3" id="KW-0663">Pyridoxal phosphate</keyword>
<comment type="similarity">
    <text evidence="3">Belongs to the DegT/DnrJ/EryC1 family.</text>
</comment>
<dbReference type="PANTHER" id="PTHR30244:SF42">
    <property type="entry name" value="UDP-2-ACETAMIDO-2-DEOXY-3-OXO-D-GLUCURONATE AMINOTRANSFERASE"/>
    <property type="match status" value="1"/>
</dbReference>
<dbReference type="EMBL" id="SAYB01000003">
    <property type="protein sequence ID" value="TXJ38160.1"/>
    <property type="molecule type" value="Genomic_DNA"/>
</dbReference>
<dbReference type="PANTHER" id="PTHR30244">
    <property type="entry name" value="TRANSAMINASE"/>
    <property type="match status" value="1"/>
</dbReference>
<evidence type="ECO:0000256" key="2">
    <source>
        <dbReference type="PIRSR" id="PIRSR000390-2"/>
    </source>
</evidence>